<dbReference type="Gene3D" id="3.30.200.20">
    <property type="entry name" value="Phosphorylase Kinase, domain 1"/>
    <property type="match status" value="1"/>
</dbReference>
<name>A0A1X0RFD2_RHIZD</name>
<evidence type="ECO:0000256" key="7">
    <source>
        <dbReference type="SAM" id="MobiDB-lite"/>
    </source>
</evidence>
<keyword evidence="5 9" id="KW-0418">Kinase</keyword>
<dbReference type="PANTHER" id="PTHR44167">
    <property type="entry name" value="OVARIAN-SPECIFIC SERINE/THREONINE-PROTEIN KINASE LOK-RELATED"/>
    <property type="match status" value="1"/>
</dbReference>
<dbReference type="OrthoDB" id="10020333at2759"/>
<dbReference type="Gene3D" id="1.10.510.10">
    <property type="entry name" value="Transferase(Phosphotransferase) domain 1"/>
    <property type="match status" value="1"/>
</dbReference>
<evidence type="ECO:0000256" key="2">
    <source>
        <dbReference type="ARBA" id="ARBA00022527"/>
    </source>
</evidence>
<evidence type="ECO:0000256" key="5">
    <source>
        <dbReference type="ARBA" id="ARBA00022777"/>
    </source>
</evidence>
<accession>A0A1X0RFD2</accession>
<dbReference type="SUPFAM" id="SSF56112">
    <property type="entry name" value="Protein kinase-like (PK-like)"/>
    <property type="match status" value="1"/>
</dbReference>
<dbReference type="GO" id="GO:0004674">
    <property type="term" value="F:protein serine/threonine kinase activity"/>
    <property type="evidence" value="ECO:0007669"/>
    <property type="project" value="UniProtKB-KW"/>
</dbReference>
<gene>
    <name evidence="9" type="ORF">BCV72DRAFT_285557</name>
</gene>
<sequence>MTITDENANISNKPNSPASAASILRPRNNLNSPIVARNINKRKQTDDSTNLPPAKVLRGISSNNIGSTITAPLSDTPKLANATLGISDFAQSTGKEYKNENKEDSESVVEDKAEEKVTKEKNQKKEAEQETESKGDTKTKEEIEMDKKAKLELEKEEMKNLMDTLPYLREYYELEEKIGRGTFSTVYKALDIRREMYKNDDWLPTMLIKPYTGQDKAEHMNSVKTLNEFVALKRIYSTSSPQRIVNEIRILQELKGAECVSPIVTAFRDGEETFIVMPYIQHDEFKDIFNVMGLHDIKCYIKSLFTALSHLHELKIVHKDVKPNNFLYNIKKKVGFLIDFGLAQREDETKQYEESQVMGDLSKIELVKGYDTNDTRKRIKANRAGTRGYRAPEVLLRVIHQTTAVDIWSAGTIFLSILTGVFPFFIGYDEADSLVEIASVFGLNDLQKVALKYNRIIHTNICGLPKQRVSLKKLCAYYNSEKLREWPEKDIRDAIDLLEKCLQLDSNTRITAKEALKHSFLQFD</sequence>
<dbReference type="InterPro" id="IPR008271">
    <property type="entry name" value="Ser/Thr_kinase_AS"/>
</dbReference>
<dbReference type="Proteomes" id="UP000242414">
    <property type="component" value="Unassembled WGS sequence"/>
</dbReference>
<dbReference type="GO" id="GO:0005634">
    <property type="term" value="C:nucleus"/>
    <property type="evidence" value="ECO:0007669"/>
    <property type="project" value="TreeGrafter"/>
</dbReference>
<evidence type="ECO:0000256" key="3">
    <source>
        <dbReference type="ARBA" id="ARBA00022679"/>
    </source>
</evidence>
<dbReference type="PROSITE" id="PS50011">
    <property type="entry name" value="PROTEIN_KINASE_DOM"/>
    <property type="match status" value="1"/>
</dbReference>
<keyword evidence="2" id="KW-0723">Serine/threonine-protein kinase</keyword>
<keyword evidence="3" id="KW-0808">Transferase</keyword>
<evidence type="ECO:0000256" key="4">
    <source>
        <dbReference type="ARBA" id="ARBA00022741"/>
    </source>
</evidence>
<dbReference type="InterPro" id="IPR000719">
    <property type="entry name" value="Prot_kinase_dom"/>
</dbReference>
<protein>
    <recommendedName>
        <fullName evidence="1">non-specific serine/threonine protein kinase</fullName>
        <ecNumber evidence="1">2.7.11.1</ecNumber>
    </recommendedName>
</protein>
<feature type="region of interest" description="Disordered" evidence="7">
    <location>
        <begin position="1"/>
        <end position="55"/>
    </location>
</feature>
<evidence type="ECO:0000313" key="9">
    <source>
        <dbReference type="EMBL" id="ORE10709.1"/>
    </source>
</evidence>
<evidence type="ECO:0000259" key="8">
    <source>
        <dbReference type="PROSITE" id="PS50011"/>
    </source>
</evidence>
<dbReference type="Pfam" id="PF00069">
    <property type="entry name" value="Pkinase"/>
    <property type="match status" value="1"/>
</dbReference>
<keyword evidence="6" id="KW-0067">ATP-binding</keyword>
<dbReference type="CDD" id="cd14019">
    <property type="entry name" value="STKc_Cdc7"/>
    <property type="match status" value="1"/>
</dbReference>
<dbReference type="GO" id="GO:0044773">
    <property type="term" value="P:mitotic DNA damage checkpoint signaling"/>
    <property type="evidence" value="ECO:0007669"/>
    <property type="project" value="TreeGrafter"/>
</dbReference>
<dbReference type="EMBL" id="KV921863">
    <property type="protein sequence ID" value="ORE10709.1"/>
    <property type="molecule type" value="Genomic_DNA"/>
</dbReference>
<dbReference type="GO" id="GO:0005524">
    <property type="term" value="F:ATP binding"/>
    <property type="evidence" value="ECO:0007669"/>
    <property type="project" value="UniProtKB-KW"/>
</dbReference>
<organism evidence="9">
    <name type="scientific">Rhizopus microsporus var. microsporus</name>
    <dbReference type="NCBI Taxonomy" id="86635"/>
    <lineage>
        <taxon>Eukaryota</taxon>
        <taxon>Fungi</taxon>
        <taxon>Fungi incertae sedis</taxon>
        <taxon>Mucoromycota</taxon>
        <taxon>Mucoromycotina</taxon>
        <taxon>Mucoromycetes</taxon>
        <taxon>Mucorales</taxon>
        <taxon>Mucorineae</taxon>
        <taxon>Rhizopodaceae</taxon>
        <taxon>Rhizopus</taxon>
    </lineage>
</organism>
<feature type="region of interest" description="Disordered" evidence="7">
    <location>
        <begin position="95"/>
        <end position="143"/>
    </location>
</feature>
<dbReference type="SMART" id="SM00220">
    <property type="entry name" value="S_TKc"/>
    <property type="match status" value="1"/>
</dbReference>
<evidence type="ECO:0000256" key="1">
    <source>
        <dbReference type="ARBA" id="ARBA00012513"/>
    </source>
</evidence>
<dbReference type="VEuPathDB" id="FungiDB:BCV72DRAFT_285557"/>
<reference evidence="9" key="1">
    <citation type="journal article" date="2016" name="Proc. Natl. Acad. Sci. U.S.A.">
        <title>Lipid metabolic changes in an early divergent fungus govern the establishment of a mutualistic symbiosis with endobacteria.</title>
        <authorList>
            <person name="Lastovetsky O.A."/>
            <person name="Gaspar M.L."/>
            <person name="Mondo S.J."/>
            <person name="LaButti K.M."/>
            <person name="Sandor L."/>
            <person name="Grigoriev I.V."/>
            <person name="Henry S.A."/>
            <person name="Pawlowska T.E."/>
        </authorList>
    </citation>
    <scope>NUCLEOTIDE SEQUENCE [LARGE SCALE GENOMIC DNA]</scope>
    <source>
        <strain evidence="9">ATCC 52814</strain>
    </source>
</reference>
<keyword evidence="4" id="KW-0547">Nucleotide-binding</keyword>
<dbReference type="InterPro" id="IPR011009">
    <property type="entry name" value="Kinase-like_dom_sf"/>
</dbReference>
<dbReference type="AlphaFoldDB" id="A0A1X0RFD2"/>
<evidence type="ECO:0000256" key="6">
    <source>
        <dbReference type="ARBA" id="ARBA00022840"/>
    </source>
</evidence>
<proteinExistence type="predicted"/>
<feature type="compositionally biased region" description="Low complexity" evidence="7">
    <location>
        <begin position="7"/>
        <end position="23"/>
    </location>
</feature>
<dbReference type="PANTHER" id="PTHR44167:SF23">
    <property type="entry name" value="CDC7 KINASE, ISOFORM A-RELATED"/>
    <property type="match status" value="1"/>
</dbReference>
<feature type="domain" description="Protein kinase" evidence="8">
    <location>
        <begin position="172"/>
        <end position="521"/>
    </location>
</feature>
<dbReference type="PROSITE" id="PS00108">
    <property type="entry name" value="PROTEIN_KINASE_ST"/>
    <property type="match status" value="1"/>
</dbReference>
<dbReference type="EC" id="2.7.11.1" evidence="1"/>